<dbReference type="InterPro" id="IPR015500">
    <property type="entry name" value="Peptidase_S8_subtilisin-rel"/>
</dbReference>
<protein>
    <submittedName>
        <fullName evidence="8">S8 family serine peptidase</fullName>
    </submittedName>
</protein>
<evidence type="ECO:0000259" key="7">
    <source>
        <dbReference type="Pfam" id="PF00082"/>
    </source>
</evidence>
<reference evidence="8 9" key="1">
    <citation type="submission" date="2020-05" db="EMBL/GenBank/DDBJ databases">
        <title>MicrobeNet Type strains.</title>
        <authorList>
            <person name="Nicholson A.C."/>
        </authorList>
    </citation>
    <scope>NUCLEOTIDE SEQUENCE [LARGE SCALE GENOMIC DNA]</scope>
    <source>
        <strain evidence="8 9">JCM 14547</strain>
    </source>
</reference>
<feature type="compositionally biased region" description="Polar residues" evidence="6">
    <location>
        <begin position="215"/>
        <end position="226"/>
    </location>
</feature>
<dbReference type="PRINTS" id="PR00723">
    <property type="entry name" value="SUBTILISIN"/>
</dbReference>
<feature type="region of interest" description="Disordered" evidence="6">
    <location>
        <begin position="441"/>
        <end position="486"/>
    </location>
</feature>
<dbReference type="PANTHER" id="PTHR43806">
    <property type="entry name" value="PEPTIDASE S8"/>
    <property type="match status" value="1"/>
</dbReference>
<evidence type="ECO:0000256" key="1">
    <source>
        <dbReference type="ARBA" id="ARBA00011073"/>
    </source>
</evidence>
<dbReference type="EMBL" id="JABEMA010000120">
    <property type="protein sequence ID" value="NNH23285.1"/>
    <property type="molecule type" value="Genomic_DNA"/>
</dbReference>
<name>A0A849BPB4_9ACTN</name>
<dbReference type="GO" id="GO:0006508">
    <property type="term" value="P:proteolysis"/>
    <property type="evidence" value="ECO:0007669"/>
    <property type="project" value="UniProtKB-KW"/>
</dbReference>
<dbReference type="Proteomes" id="UP000555552">
    <property type="component" value="Unassembled WGS sequence"/>
</dbReference>
<comment type="caution">
    <text evidence="8">The sequence shown here is derived from an EMBL/GenBank/DDBJ whole genome shotgun (WGS) entry which is preliminary data.</text>
</comment>
<dbReference type="PROSITE" id="PS51892">
    <property type="entry name" value="SUBTILASE"/>
    <property type="match status" value="1"/>
</dbReference>
<feature type="active site" description="Charge relay system" evidence="5">
    <location>
        <position position="276"/>
    </location>
</feature>
<feature type="compositionally biased region" description="Low complexity" evidence="6">
    <location>
        <begin position="463"/>
        <end position="477"/>
    </location>
</feature>
<dbReference type="Gene3D" id="3.40.50.200">
    <property type="entry name" value="Peptidase S8/S53 domain"/>
    <property type="match status" value="1"/>
</dbReference>
<keyword evidence="2 5" id="KW-0645">Protease</keyword>
<evidence type="ECO:0000256" key="4">
    <source>
        <dbReference type="ARBA" id="ARBA00022825"/>
    </source>
</evidence>
<dbReference type="InterPro" id="IPR050131">
    <property type="entry name" value="Peptidase_S8_subtilisin-like"/>
</dbReference>
<feature type="compositionally biased region" description="Basic and acidic residues" evidence="6">
    <location>
        <begin position="441"/>
        <end position="462"/>
    </location>
</feature>
<evidence type="ECO:0000313" key="9">
    <source>
        <dbReference type="Proteomes" id="UP000555552"/>
    </source>
</evidence>
<proteinExistence type="inferred from homology"/>
<evidence type="ECO:0000256" key="3">
    <source>
        <dbReference type="ARBA" id="ARBA00022801"/>
    </source>
</evidence>
<feature type="region of interest" description="Disordered" evidence="6">
    <location>
        <begin position="207"/>
        <end position="235"/>
    </location>
</feature>
<keyword evidence="4 5" id="KW-0720">Serine protease</keyword>
<dbReference type="SUPFAM" id="SSF52743">
    <property type="entry name" value="Subtilisin-like"/>
    <property type="match status" value="1"/>
</dbReference>
<accession>A0A849BPB4</accession>
<dbReference type="AlphaFoldDB" id="A0A849BPB4"/>
<evidence type="ECO:0000256" key="5">
    <source>
        <dbReference type="PROSITE-ProRule" id="PRU01240"/>
    </source>
</evidence>
<gene>
    <name evidence="8" type="ORF">HLB09_09300</name>
</gene>
<feature type="active site" description="Charge relay system" evidence="5">
    <location>
        <position position="37"/>
    </location>
</feature>
<evidence type="ECO:0000256" key="6">
    <source>
        <dbReference type="SAM" id="MobiDB-lite"/>
    </source>
</evidence>
<comment type="similarity">
    <text evidence="1 5">Belongs to the peptidase S8 family.</text>
</comment>
<evidence type="ECO:0000256" key="2">
    <source>
        <dbReference type="ARBA" id="ARBA00022670"/>
    </source>
</evidence>
<dbReference type="RefSeq" id="WP_171203106.1">
    <property type="nucleotide sequence ID" value="NZ_JABEMA010000120.1"/>
</dbReference>
<dbReference type="InterPro" id="IPR000209">
    <property type="entry name" value="Peptidase_S8/S53_dom"/>
</dbReference>
<keyword evidence="3 5" id="KW-0378">Hydrolase</keyword>
<dbReference type="InterPro" id="IPR036852">
    <property type="entry name" value="Peptidase_S8/S53_dom_sf"/>
</dbReference>
<keyword evidence="9" id="KW-1185">Reference proteome</keyword>
<dbReference type="GO" id="GO:0004252">
    <property type="term" value="F:serine-type endopeptidase activity"/>
    <property type="evidence" value="ECO:0007669"/>
    <property type="project" value="UniProtKB-UniRule"/>
</dbReference>
<evidence type="ECO:0000313" key="8">
    <source>
        <dbReference type="EMBL" id="NNH23285.1"/>
    </source>
</evidence>
<sequence>MVSITRRTGAQQVWAQVDPRDPSAHLTGAGVGVALLDTGVAPVEGVSAPGKLVHGPDLSFESQAEGTRYVDGYGHGTHMAGIIAGRDSAVVPGGEADPRRFVGMAPGATLVSLKVGAADGGADVTQVIAAIDWVVAHRADHDVRVLNLSYGLDSVQPSTLDPLAHAVENAWRAGIVVVAAAGNDGEDGATRLTMPAVDPFVLAVGSSDHHGSSDPGATTVGSWTNDGTDERRPDLLAPGKSVVSLRVPGSLADVQHPEGLVTGDASGRLFRGTGTSQSAAVVSGAAALLLQADPTLTPDQVKNALVRSADRLPGSDDPTQGAGELDVDGAYALVAAGDVGPAVQQSFAPSTGLGTLDAARAGSHVVDPDDGVVLTGEQDVFGEPWDAAAWAQASSAGTAWDGGTWRGSTWTGDGWEGTSWLGTTWASADWTRRSWSGADWSRRSWSTDDFSRRSWSSDDFSRRSWSADSFSRRSWSTGTWEPQPSW</sequence>
<feature type="active site" description="Charge relay system" evidence="5">
    <location>
        <position position="75"/>
    </location>
</feature>
<feature type="domain" description="Peptidase S8/S53" evidence="7">
    <location>
        <begin position="28"/>
        <end position="323"/>
    </location>
</feature>
<dbReference type="PANTHER" id="PTHR43806:SF11">
    <property type="entry name" value="CEREVISIN-RELATED"/>
    <property type="match status" value="1"/>
</dbReference>
<organism evidence="8 9">
    <name type="scientific">Pseudokineococcus marinus</name>
    <dbReference type="NCBI Taxonomy" id="351215"/>
    <lineage>
        <taxon>Bacteria</taxon>
        <taxon>Bacillati</taxon>
        <taxon>Actinomycetota</taxon>
        <taxon>Actinomycetes</taxon>
        <taxon>Kineosporiales</taxon>
        <taxon>Kineosporiaceae</taxon>
        <taxon>Pseudokineococcus</taxon>
    </lineage>
</organism>
<dbReference type="Pfam" id="PF00082">
    <property type="entry name" value="Peptidase_S8"/>
    <property type="match status" value="1"/>
</dbReference>